<keyword evidence="3" id="KW-0731">Sigma factor</keyword>
<reference evidence="6 7" key="1">
    <citation type="submission" date="2020-05" db="EMBL/GenBank/DDBJ databases">
        <title>Bremerella alba sp. nov., a novel planctomycete isolated from the surface of the macroalga Fucus spiralis.</title>
        <authorList>
            <person name="Godinho O."/>
            <person name="Botelho R."/>
            <person name="Albuquerque L."/>
            <person name="Wiegand S."/>
            <person name="Da Costa M.S."/>
            <person name="Lobo-Da-Cunha A."/>
            <person name="Jogler C."/>
            <person name="Lage O.M."/>
        </authorList>
    </citation>
    <scope>NUCLEOTIDE SEQUENCE [LARGE SCALE GENOMIC DNA]</scope>
    <source>
        <strain evidence="6 7">FF15</strain>
    </source>
</reference>
<evidence type="ECO:0000256" key="1">
    <source>
        <dbReference type="ARBA" id="ARBA00010641"/>
    </source>
</evidence>
<dbReference type="SUPFAM" id="SSF88946">
    <property type="entry name" value="Sigma2 domain of RNA polymerase sigma factors"/>
    <property type="match status" value="1"/>
</dbReference>
<sequence length="178" mass="21022">MAEPTASHRDPTPFVELIVKFERPLMRYIRSLVPRLDDAEEVWQATAIVLWEKFDEFDHQRKFLPWAQKFAYFESLKQRRKIARDRMVFSEIAMQAIADTHQASQEHLDRRSRALQICLETLASNDLALLRSRYDSEITVGKLASQMKTTAKTLYRRLDRIRDKLAQCVRRRVALAEE</sequence>
<dbReference type="NCBIfam" id="TIGR02989">
    <property type="entry name" value="Sig-70_gvs1"/>
    <property type="match status" value="1"/>
</dbReference>
<dbReference type="Pfam" id="PF04542">
    <property type="entry name" value="Sigma70_r2"/>
    <property type="match status" value="1"/>
</dbReference>
<dbReference type="InterPro" id="IPR013325">
    <property type="entry name" value="RNA_pol_sigma_r2"/>
</dbReference>
<evidence type="ECO:0000256" key="3">
    <source>
        <dbReference type="ARBA" id="ARBA00023082"/>
    </source>
</evidence>
<evidence type="ECO:0000259" key="5">
    <source>
        <dbReference type="Pfam" id="PF04542"/>
    </source>
</evidence>
<evidence type="ECO:0000256" key="4">
    <source>
        <dbReference type="ARBA" id="ARBA00023163"/>
    </source>
</evidence>
<dbReference type="InterPro" id="IPR039425">
    <property type="entry name" value="RNA_pol_sigma-70-like"/>
</dbReference>
<dbReference type="GO" id="GO:0016987">
    <property type="term" value="F:sigma factor activity"/>
    <property type="evidence" value="ECO:0007669"/>
    <property type="project" value="UniProtKB-KW"/>
</dbReference>
<dbReference type="Gene3D" id="1.10.1740.10">
    <property type="match status" value="1"/>
</dbReference>
<proteinExistence type="inferred from homology"/>
<organism evidence="6 7">
    <name type="scientific">Bremerella alba</name>
    <dbReference type="NCBI Taxonomy" id="980252"/>
    <lineage>
        <taxon>Bacteria</taxon>
        <taxon>Pseudomonadati</taxon>
        <taxon>Planctomycetota</taxon>
        <taxon>Planctomycetia</taxon>
        <taxon>Pirellulales</taxon>
        <taxon>Pirellulaceae</taxon>
        <taxon>Bremerella</taxon>
    </lineage>
</organism>
<dbReference type="SUPFAM" id="SSF88659">
    <property type="entry name" value="Sigma3 and sigma4 domains of RNA polymerase sigma factors"/>
    <property type="match status" value="1"/>
</dbReference>
<dbReference type="InterPro" id="IPR014284">
    <property type="entry name" value="RNA_pol_sigma-70_dom"/>
</dbReference>
<feature type="domain" description="RNA polymerase sigma-70 region 2" evidence="5">
    <location>
        <begin position="18"/>
        <end position="83"/>
    </location>
</feature>
<dbReference type="AlphaFoldDB" id="A0A7V8V3I4"/>
<evidence type="ECO:0000313" key="7">
    <source>
        <dbReference type="Proteomes" id="UP000551616"/>
    </source>
</evidence>
<dbReference type="EMBL" id="JABRWO010000003">
    <property type="protein sequence ID" value="MBA2114211.1"/>
    <property type="molecule type" value="Genomic_DNA"/>
</dbReference>
<keyword evidence="2" id="KW-0805">Transcription regulation</keyword>
<comment type="caution">
    <text evidence="6">The sequence shown here is derived from an EMBL/GenBank/DDBJ whole genome shotgun (WGS) entry which is preliminary data.</text>
</comment>
<gene>
    <name evidence="6" type="ORF">HOV93_13670</name>
</gene>
<comment type="similarity">
    <text evidence="1">Belongs to the sigma-70 factor family. ECF subfamily.</text>
</comment>
<dbReference type="InterPro" id="IPR014331">
    <property type="entry name" value="RNA_pol_sigma70_ECF_RHOBA"/>
</dbReference>
<dbReference type="NCBIfam" id="TIGR02937">
    <property type="entry name" value="sigma70-ECF"/>
    <property type="match status" value="1"/>
</dbReference>
<keyword evidence="7" id="KW-1185">Reference proteome</keyword>
<dbReference type="RefSeq" id="WP_261358575.1">
    <property type="nucleotide sequence ID" value="NZ_JABRWO010000003.1"/>
</dbReference>
<evidence type="ECO:0000313" key="6">
    <source>
        <dbReference type="EMBL" id="MBA2114211.1"/>
    </source>
</evidence>
<dbReference type="PANTHER" id="PTHR43133">
    <property type="entry name" value="RNA POLYMERASE ECF-TYPE SIGMA FACTO"/>
    <property type="match status" value="1"/>
</dbReference>
<dbReference type="InterPro" id="IPR007627">
    <property type="entry name" value="RNA_pol_sigma70_r2"/>
</dbReference>
<keyword evidence="4" id="KW-0804">Transcription</keyword>
<accession>A0A7V8V3I4</accession>
<evidence type="ECO:0000256" key="2">
    <source>
        <dbReference type="ARBA" id="ARBA00023015"/>
    </source>
</evidence>
<name>A0A7V8V3I4_9BACT</name>
<dbReference type="GO" id="GO:0006352">
    <property type="term" value="P:DNA-templated transcription initiation"/>
    <property type="evidence" value="ECO:0007669"/>
    <property type="project" value="InterPro"/>
</dbReference>
<dbReference type="PANTHER" id="PTHR43133:SF51">
    <property type="entry name" value="RNA POLYMERASE SIGMA FACTOR"/>
    <property type="match status" value="1"/>
</dbReference>
<protein>
    <recommendedName>
        <fullName evidence="5">RNA polymerase sigma-70 region 2 domain-containing protein</fullName>
    </recommendedName>
</protein>
<dbReference type="InterPro" id="IPR013324">
    <property type="entry name" value="RNA_pol_sigma_r3/r4-like"/>
</dbReference>
<dbReference type="Proteomes" id="UP000551616">
    <property type="component" value="Unassembled WGS sequence"/>
</dbReference>